<protein>
    <submittedName>
        <fullName evidence="2">Uncharacterized protein</fullName>
    </submittedName>
</protein>
<keyword evidence="3" id="KW-1185">Reference proteome</keyword>
<reference evidence="2" key="1">
    <citation type="submission" date="2015-04" db="UniProtKB">
        <authorList>
            <consortium name="EnsemblPlants"/>
        </authorList>
    </citation>
    <scope>IDENTIFICATION</scope>
</reference>
<dbReference type="EnsemblPlants" id="OGLUM02G24640.1">
    <property type="protein sequence ID" value="OGLUM02G24640.1"/>
    <property type="gene ID" value="OGLUM02G24640"/>
</dbReference>
<sequence length="112" mass="12322">MVPPPRGYDYAGKIRRREVWDQPAAAAVANERRAAGRRKERRARARGEGFCGGCVVRDWGEGTNPKEEILEGGEGLWNCSPESGEAGEAKSQRWSGAGRRPAWAAADWALLR</sequence>
<organism evidence="2">
    <name type="scientific">Oryza glumipatula</name>
    <dbReference type="NCBI Taxonomy" id="40148"/>
    <lineage>
        <taxon>Eukaryota</taxon>
        <taxon>Viridiplantae</taxon>
        <taxon>Streptophyta</taxon>
        <taxon>Embryophyta</taxon>
        <taxon>Tracheophyta</taxon>
        <taxon>Spermatophyta</taxon>
        <taxon>Magnoliopsida</taxon>
        <taxon>Liliopsida</taxon>
        <taxon>Poales</taxon>
        <taxon>Poaceae</taxon>
        <taxon>BOP clade</taxon>
        <taxon>Oryzoideae</taxon>
        <taxon>Oryzeae</taxon>
        <taxon>Oryzinae</taxon>
        <taxon>Oryza</taxon>
    </lineage>
</organism>
<evidence type="ECO:0000313" key="3">
    <source>
        <dbReference type="Proteomes" id="UP000026961"/>
    </source>
</evidence>
<proteinExistence type="predicted"/>
<name>A0A0D9YV18_9ORYZ</name>
<dbReference type="Proteomes" id="UP000026961">
    <property type="component" value="Chromosome 2"/>
</dbReference>
<reference evidence="2" key="2">
    <citation type="submission" date="2018-05" db="EMBL/GenBank/DDBJ databases">
        <title>OgluRS3 (Oryza glumaepatula Reference Sequence Version 3).</title>
        <authorList>
            <person name="Zhang J."/>
            <person name="Kudrna D."/>
            <person name="Lee S."/>
            <person name="Talag J."/>
            <person name="Welchert J."/>
            <person name="Wing R.A."/>
        </authorList>
    </citation>
    <scope>NUCLEOTIDE SEQUENCE [LARGE SCALE GENOMIC DNA]</scope>
</reference>
<dbReference type="HOGENOM" id="CLU_2149783_0_0_1"/>
<dbReference type="AlphaFoldDB" id="A0A0D9YV18"/>
<accession>A0A0D9YV18</accession>
<dbReference type="Gramene" id="OGLUM02G24640.1">
    <property type="protein sequence ID" value="OGLUM02G24640.1"/>
    <property type="gene ID" value="OGLUM02G24640"/>
</dbReference>
<evidence type="ECO:0000313" key="2">
    <source>
        <dbReference type="EnsemblPlants" id="OGLUM02G24640.1"/>
    </source>
</evidence>
<feature type="region of interest" description="Disordered" evidence="1">
    <location>
        <begin position="80"/>
        <end position="100"/>
    </location>
</feature>
<evidence type="ECO:0000256" key="1">
    <source>
        <dbReference type="SAM" id="MobiDB-lite"/>
    </source>
</evidence>